<evidence type="ECO:0000259" key="2">
    <source>
        <dbReference type="Pfam" id="PF24422"/>
    </source>
</evidence>
<proteinExistence type="predicted"/>
<reference evidence="3 4" key="1">
    <citation type="journal article" date="2019" name="Int. J. Syst. Evol. Microbiol.">
        <title>The Global Catalogue of Microorganisms (GCM) 10K type strain sequencing project: providing services to taxonomists for standard genome sequencing and annotation.</title>
        <authorList>
            <consortium name="The Broad Institute Genomics Platform"/>
            <consortium name="The Broad Institute Genome Sequencing Center for Infectious Disease"/>
            <person name="Wu L."/>
            <person name="Ma J."/>
        </authorList>
    </citation>
    <scope>NUCLEOTIDE SEQUENCE [LARGE SCALE GENOMIC DNA]</scope>
    <source>
        <strain evidence="3 4">PSRA2</strain>
    </source>
</reference>
<gene>
    <name evidence="3" type="ORF">ACFQHK_16005</name>
</gene>
<evidence type="ECO:0000313" key="3">
    <source>
        <dbReference type="EMBL" id="MFC6837985.1"/>
    </source>
</evidence>
<dbReference type="EMBL" id="JBHSXM010000002">
    <property type="protein sequence ID" value="MFC6837985.1"/>
    <property type="molecule type" value="Genomic_DNA"/>
</dbReference>
<evidence type="ECO:0000259" key="1">
    <source>
        <dbReference type="Pfam" id="PF24420"/>
    </source>
</evidence>
<dbReference type="Pfam" id="PF24420">
    <property type="entry name" value="DUF7551"/>
    <property type="match status" value="1"/>
</dbReference>
<keyword evidence="4" id="KW-1185">Reference proteome</keyword>
<dbReference type="InterPro" id="IPR055973">
    <property type="entry name" value="DUF7551"/>
</dbReference>
<accession>A0ABD5UBZ1</accession>
<sequence length="306" mass="33574">MVGTTLVEIRDHIETLAGETGEYYLVCARYGDRPVPAAGLRFERRGTARAAVKATEQYRAALRRYDPQLPYYDVIVCQDTRPLPSTSRVTDVTRETDRRTLSEPVLDTVRSTHTHQNLIEFCHRVAGAVFETLSEGGYDSVESAVMEAYFELAETVGDPDELCVCLLESMSGELDERLSPADQAEVLADAATRLESPTDDHNPLDTTLEALEQRGFIESYARSPFSVDIDGGVGAVVVQIAGYALSARNDRLPVLPVTLELCRHHTEHPPRSIQVTAVDGGWQLTFVLANAGEQNGLVSAPIDRGV</sequence>
<dbReference type="Proteomes" id="UP001596406">
    <property type="component" value="Unassembled WGS sequence"/>
</dbReference>
<dbReference type="AlphaFoldDB" id="A0ABD5UBZ1"/>
<comment type="caution">
    <text evidence="3">The sequence shown here is derived from an EMBL/GenBank/DDBJ whole genome shotgun (WGS) entry which is preliminary data.</text>
</comment>
<name>A0ABD5UBZ1_9EURY</name>
<dbReference type="Pfam" id="PF24422">
    <property type="entry name" value="DUF7552"/>
    <property type="match status" value="1"/>
</dbReference>
<dbReference type="InterPro" id="IPR055974">
    <property type="entry name" value="DUF7552"/>
</dbReference>
<organism evidence="3 4">
    <name type="scientific">Halomarina ordinaria</name>
    <dbReference type="NCBI Taxonomy" id="3033939"/>
    <lineage>
        <taxon>Archaea</taxon>
        <taxon>Methanobacteriati</taxon>
        <taxon>Methanobacteriota</taxon>
        <taxon>Stenosarchaea group</taxon>
        <taxon>Halobacteria</taxon>
        <taxon>Halobacteriales</taxon>
        <taxon>Natronomonadaceae</taxon>
        <taxon>Halomarina</taxon>
    </lineage>
</organism>
<feature type="domain" description="DUF7552" evidence="2">
    <location>
        <begin position="5"/>
        <end position="79"/>
    </location>
</feature>
<evidence type="ECO:0000313" key="4">
    <source>
        <dbReference type="Proteomes" id="UP001596406"/>
    </source>
</evidence>
<dbReference type="RefSeq" id="WP_304449702.1">
    <property type="nucleotide sequence ID" value="NZ_JARRAH010000002.1"/>
</dbReference>
<protein>
    <submittedName>
        <fullName evidence="3">Uncharacterized protein</fullName>
    </submittedName>
</protein>
<feature type="domain" description="DUF7551" evidence="1">
    <location>
        <begin position="118"/>
        <end position="302"/>
    </location>
</feature>